<dbReference type="GO" id="GO:0005886">
    <property type="term" value="C:plasma membrane"/>
    <property type="evidence" value="ECO:0007669"/>
    <property type="project" value="TreeGrafter"/>
</dbReference>
<dbReference type="AlphaFoldDB" id="A0A3N0GN38"/>
<dbReference type="InterPro" id="IPR003593">
    <property type="entry name" value="AAA+_ATPase"/>
</dbReference>
<feature type="domain" description="ABC transporter" evidence="3">
    <location>
        <begin position="9"/>
        <end position="247"/>
    </location>
</feature>
<protein>
    <submittedName>
        <fullName evidence="4">ATP-binding cassette domain-containing protein</fullName>
    </submittedName>
</protein>
<dbReference type="GO" id="GO:0022857">
    <property type="term" value="F:transmembrane transporter activity"/>
    <property type="evidence" value="ECO:0007669"/>
    <property type="project" value="TreeGrafter"/>
</dbReference>
<dbReference type="InterPro" id="IPR017871">
    <property type="entry name" value="ABC_transporter-like_CS"/>
</dbReference>
<gene>
    <name evidence="4" type="ORF">EFL26_13090</name>
</gene>
<name>A0A3N0GN38_9ACTN</name>
<reference evidence="4 5" key="1">
    <citation type="submission" date="2018-11" db="EMBL/GenBank/DDBJ databases">
        <authorList>
            <person name="Li F."/>
        </authorList>
    </citation>
    <scope>NUCLEOTIDE SEQUENCE [LARGE SCALE GENOMIC DNA]</scope>
    <source>
        <strain evidence="4 5">Gsoil 818</strain>
    </source>
</reference>
<accession>A0A3N0GN38</accession>
<evidence type="ECO:0000313" key="5">
    <source>
        <dbReference type="Proteomes" id="UP000279994"/>
    </source>
</evidence>
<evidence type="ECO:0000256" key="1">
    <source>
        <dbReference type="ARBA" id="ARBA00022741"/>
    </source>
</evidence>
<dbReference type="SMART" id="SM00382">
    <property type="entry name" value="AAA"/>
    <property type="match status" value="1"/>
</dbReference>
<dbReference type="RefSeq" id="WP_123223293.1">
    <property type="nucleotide sequence ID" value="NZ_RJSF01000040.1"/>
</dbReference>
<organism evidence="4 5">
    <name type="scientific">Nocardioides pocheonensis</name>
    <dbReference type="NCBI Taxonomy" id="661485"/>
    <lineage>
        <taxon>Bacteria</taxon>
        <taxon>Bacillati</taxon>
        <taxon>Actinomycetota</taxon>
        <taxon>Actinomycetes</taxon>
        <taxon>Propionibacteriales</taxon>
        <taxon>Nocardioidaceae</taxon>
        <taxon>Nocardioides</taxon>
    </lineage>
</organism>
<dbReference type="PANTHER" id="PTHR24220">
    <property type="entry name" value="IMPORT ATP-BINDING PROTEIN"/>
    <property type="match status" value="1"/>
</dbReference>
<dbReference type="Gene3D" id="3.40.50.300">
    <property type="entry name" value="P-loop containing nucleotide triphosphate hydrolases"/>
    <property type="match status" value="1"/>
</dbReference>
<dbReference type="SUPFAM" id="SSF52540">
    <property type="entry name" value="P-loop containing nucleoside triphosphate hydrolases"/>
    <property type="match status" value="1"/>
</dbReference>
<keyword evidence="1" id="KW-0547">Nucleotide-binding</keyword>
<proteinExistence type="predicted"/>
<dbReference type="PROSITE" id="PS50893">
    <property type="entry name" value="ABC_TRANSPORTER_2"/>
    <property type="match status" value="1"/>
</dbReference>
<keyword evidence="2 4" id="KW-0067">ATP-binding</keyword>
<evidence type="ECO:0000256" key="2">
    <source>
        <dbReference type="ARBA" id="ARBA00022840"/>
    </source>
</evidence>
<dbReference type="Pfam" id="PF00005">
    <property type="entry name" value="ABC_tran"/>
    <property type="match status" value="1"/>
</dbReference>
<dbReference type="PROSITE" id="PS00211">
    <property type="entry name" value="ABC_TRANSPORTER_1"/>
    <property type="match status" value="1"/>
</dbReference>
<dbReference type="GO" id="GO:0005524">
    <property type="term" value="F:ATP binding"/>
    <property type="evidence" value="ECO:0007669"/>
    <property type="project" value="UniProtKB-KW"/>
</dbReference>
<dbReference type="Proteomes" id="UP000279994">
    <property type="component" value="Unassembled WGS sequence"/>
</dbReference>
<dbReference type="GO" id="GO:0016887">
    <property type="term" value="F:ATP hydrolysis activity"/>
    <property type="evidence" value="ECO:0007669"/>
    <property type="project" value="InterPro"/>
</dbReference>
<dbReference type="InterPro" id="IPR027417">
    <property type="entry name" value="P-loop_NTPase"/>
</dbReference>
<dbReference type="OrthoDB" id="3176024at2"/>
<evidence type="ECO:0000313" key="4">
    <source>
        <dbReference type="EMBL" id="RNM13885.1"/>
    </source>
</evidence>
<dbReference type="InterPro" id="IPR003439">
    <property type="entry name" value="ABC_transporter-like_ATP-bd"/>
</dbReference>
<comment type="caution">
    <text evidence="4">The sequence shown here is derived from an EMBL/GenBank/DDBJ whole genome shotgun (WGS) entry which is preliminary data.</text>
</comment>
<keyword evidence="5" id="KW-1185">Reference proteome</keyword>
<dbReference type="EMBL" id="RJSF01000040">
    <property type="protein sequence ID" value="RNM13885.1"/>
    <property type="molecule type" value="Genomic_DNA"/>
</dbReference>
<evidence type="ECO:0000259" key="3">
    <source>
        <dbReference type="PROSITE" id="PS50893"/>
    </source>
</evidence>
<sequence length="287" mass="29986">MTGTAVSTRRLVHIYRTEGHDVAALAGVDLSVAAGEFIGLLGPSGSGKSTLLSLMGGLFRPSAGHIRVGELELSAATARELDRLRARTVSLMLQGSQRNLLPYCSPRENVGFAQAAARRVDPSGVRDPDEVLASVGLASRADTDLRSLSPGELQLAALAVALAPSPGVLLADEPTGELDHRARDRVLETLGEINAHWGTTIVLVTHDAEVATSLPRTVTIRDGRIGGEGRSGEEYSVVSADGFLPLPAHALVDLPPGTLVRFHPVDGTYHLLVEDEPEAAAGPGGTP</sequence>
<dbReference type="InterPro" id="IPR015854">
    <property type="entry name" value="ABC_transpr_LolD-like"/>
</dbReference>